<keyword evidence="3" id="KW-0677">Repeat</keyword>
<dbReference type="KEGG" id="acan:ACA1_199740"/>
<dbReference type="AlphaFoldDB" id="L8H3B4"/>
<evidence type="ECO:0000256" key="4">
    <source>
        <dbReference type="ARBA" id="ARBA00022989"/>
    </source>
</evidence>
<reference evidence="11 12" key="1">
    <citation type="journal article" date="2013" name="Genome Biol.">
        <title>Genome of Acanthamoeba castellanii highlights extensive lateral gene transfer and early evolution of tyrosine kinase signaling.</title>
        <authorList>
            <person name="Clarke M."/>
            <person name="Lohan A.J."/>
            <person name="Liu B."/>
            <person name="Lagkouvardos I."/>
            <person name="Roy S."/>
            <person name="Zafar N."/>
            <person name="Bertelli C."/>
            <person name="Schilde C."/>
            <person name="Kianianmomeni A."/>
            <person name="Burglin T.R."/>
            <person name="Frech C."/>
            <person name="Turcotte B."/>
            <person name="Kopec K.O."/>
            <person name="Synnott J.M."/>
            <person name="Choo C."/>
            <person name="Paponov I."/>
            <person name="Finkler A."/>
            <person name="Soon Heng Tan C."/>
            <person name="Hutchins A.P."/>
            <person name="Weinmeier T."/>
            <person name="Rattei T."/>
            <person name="Chu J.S."/>
            <person name="Gimenez G."/>
            <person name="Irimia M."/>
            <person name="Rigden D.J."/>
            <person name="Fitzpatrick D.A."/>
            <person name="Lorenzo-Morales J."/>
            <person name="Bateman A."/>
            <person name="Chiu C.H."/>
            <person name="Tang P."/>
            <person name="Hegemann P."/>
            <person name="Fromm H."/>
            <person name="Raoult D."/>
            <person name="Greub G."/>
            <person name="Miranda-Saavedra D."/>
            <person name="Chen N."/>
            <person name="Nash P."/>
            <person name="Ginger M.L."/>
            <person name="Horn M."/>
            <person name="Schaap P."/>
            <person name="Caler L."/>
            <person name="Loftus B."/>
        </authorList>
    </citation>
    <scope>NUCLEOTIDE SEQUENCE [LARGE SCALE GENOMIC DNA]</scope>
    <source>
        <strain evidence="11 12">Neff</strain>
    </source>
</reference>
<protein>
    <submittedName>
        <fullName evidence="11">CBS domain containing protein-related, putative</fullName>
    </submittedName>
</protein>
<feature type="domain" description="CBS" evidence="9">
    <location>
        <begin position="241"/>
        <end position="302"/>
    </location>
</feature>
<dbReference type="GO" id="GO:0010960">
    <property type="term" value="P:magnesium ion homeostasis"/>
    <property type="evidence" value="ECO:0007669"/>
    <property type="project" value="InterPro"/>
</dbReference>
<feature type="transmembrane region" description="Helical" evidence="8">
    <location>
        <begin position="69"/>
        <end position="87"/>
    </location>
</feature>
<evidence type="ECO:0000256" key="2">
    <source>
        <dbReference type="ARBA" id="ARBA00022692"/>
    </source>
</evidence>
<dbReference type="PANTHER" id="PTHR12064:SF97">
    <property type="entry name" value="METAL TRANSPORTER CNNM-5"/>
    <property type="match status" value="1"/>
</dbReference>
<dbReference type="InterPro" id="IPR046342">
    <property type="entry name" value="CBS_dom_sf"/>
</dbReference>
<dbReference type="GO" id="GO:0016020">
    <property type="term" value="C:membrane"/>
    <property type="evidence" value="ECO:0007669"/>
    <property type="project" value="UniProtKB-SubCell"/>
</dbReference>
<feature type="transmembrane region" description="Helical" evidence="8">
    <location>
        <begin position="99"/>
        <end position="121"/>
    </location>
</feature>
<dbReference type="GeneID" id="14920517"/>
<dbReference type="OrthoDB" id="5353557at2759"/>
<evidence type="ECO:0000256" key="8">
    <source>
        <dbReference type="SAM" id="Phobius"/>
    </source>
</evidence>
<keyword evidence="2 7" id="KW-0812">Transmembrane</keyword>
<keyword evidence="4 7" id="KW-1133">Transmembrane helix</keyword>
<dbReference type="PROSITE" id="PS51371">
    <property type="entry name" value="CBS"/>
    <property type="match status" value="1"/>
</dbReference>
<dbReference type="STRING" id="1257118.L8H3B4"/>
<dbReference type="SUPFAM" id="SSF54631">
    <property type="entry name" value="CBS-domain pair"/>
    <property type="match status" value="1"/>
</dbReference>
<keyword evidence="5 7" id="KW-0472">Membrane</keyword>
<evidence type="ECO:0000256" key="1">
    <source>
        <dbReference type="ARBA" id="ARBA00004141"/>
    </source>
</evidence>
<evidence type="ECO:0000313" key="12">
    <source>
        <dbReference type="Proteomes" id="UP000011083"/>
    </source>
</evidence>
<dbReference type="RefSeq" id="XP_004341782.1">
    <property type="nucleotide sequence ID" value="XM_004341734.1"/>
</dbReference>
<dbReference type="PROSITE" id="PS51846">
    <property type="entry name" value="CNNM"/>
    <property type="match status" value="1"/>
</dbReference>
<evidence type="ECO:0000259" key="9">
    <source>
        <dbReference type="PROSITE" id="PS51371"/>
    </source>
</evidence>
<organism evidence="11 12">
    <name type="scientific">Acanthamoeba castellanii (strain ATCC 30010 / Neff)</name>
    <dbReference type="NCBI Taxonomy" id="1257118"/>
    <lineage>
        <taxon>Eukaryota</taxon>
        <taxon>Amoebozoa</taxon>
        <taxon>Discosea</taxon>
        <taxon>Longamoebia</taxon>
        <taxon>Centramoebida</taxon>
        <taxon>Acanthamoebidae</taxon>
        <taxon>Acanthamoeba</taxon>
    </lineage>
</organism>
<evidence type="ECO:0000256" key="3">
    <source>
        <dbReference type="ARBA" id="ARBA00022737"/>
    </source>
</evidence>
<gene>
    <name evidence="11" type="ORF">ACA1_199740</name>
</gene>
<dbReference type="Pfam" id="PF00571">
    <property type="entry name" value="CBS"/>
    <property type="match status" value="1"/>
</dbReference>
<dbReference type="FunFam" id="3.10.580.10:FF:000006">
    <property type="entry name" value="DUF21 and CBS domain protein"/>
    <property type="match status" value="1"/>
</dbReference>
<evidence type="ECO:0000313" key="11">
    <source>
        <dbReference type="EMBL" id="ELR19690.1"/>
    </source>
</evidence>
<dbReference type="OMA" id="TCQPEDE"/>
<dbReference type="Gene3D" id="3.10.580.10">
    <property type="entry name" value="CBS-domain"/>
    <property type="match status" value="1"/>
</dbReference>
<dbReference type="PANTHER" id="PTHR12064">
    <property type="entry name" value="METAL TRANSPORTER CNNM"/>
    <property type="match status" value="1"/>
</dbReference>
<dbReference type="VEuPathDB" id="AmoebaDB:ACA1_199740"/>
<feature type="domain" description="CNNM transmembrane" evidence="10">
    <location>
        <begin position="1"/>
        <end position="159"/>
    </location>
</feature>
<sequence>MSGLTIGLMGLDLTQLRILEASGTESEKRYAAKIIPVVSRHHLCLVTLLLANAMAMEALPIFLDRLTSPFLAIIMSVTLVLLFGEIIPQALCSRYSLAIGAHLSGLVKFLMAAFFIVGFPISKLLDWLLGDEHATYLRRAQLKELVRMHGEKHALDEEESTIIMGALEMIEKKAEDAMTPIENAFMLEETTLLDPDTIKQVINTGHSRVPVYREDIQQVVGLLLTRRLVGVDGNAEKRVCQLPLVDMPLVHADTPLYDILNQFKSGKSHMAMVASIDSQDLIGIITLEDVFEELIQGEIVDETDVYVDHKKLQLAHMLRSLDAPLQRAIRTSIEMERRASLDRRERCVL</sequence>
<keyword evidence="6" id="KW-0129">CBS domain</keyword>
<evidence type="ECO:0000256" key="7">
    <source>
        <dbReference type="PROSITE-ProRule" id="PRU01193"/>
    </source>
</evidence>
<comment type="subcellular location">
    <subcellularLocation>
        <location evidence="1">Membrane</location>
        <topology evidence="1">Multi-pass membrane protein</topology>
    </subcellularLocation>
</comment>
<evidence type="ECO:0000259" key="10">
    <source>
        <dbReference type="PROSITE" id="PS51846"/>
    </source>
</evidence>
<dbReference type="CDD" id="cd04590">
    <property type="entry name" value="CBS_pair_CorC_HlyC_assoc"/>
    <property type="match status" value="1"/>
</dbReference>
<dbReference type="Pfam" id="PF01595">
    <property type="entry name" value="CNNM"/>
    <property type="match status" value="1"/>
</dbReference>
<evidence type="ECO:0000256" key="6">
    <source>
        <dbReference type="PROSITE-ProRule" id="PRU00703"/>
    </source>
</evidence>
<dbReference type="GO" id="GO:0030026">
    <property type="term" value="P:intracellular manganese ion homeostasis"/>
    <property type="evidence" value="ECO:0007669"/>
    <property type="project" value="TreeGrafter"/>
</dbReference>
<dbReference type="InterPro" id="IPR000644">
    <property type="entry name" value="CBS_dom"/>
</dbReference>
<keyword evidence="12" id="KW-1185">Reference proteome</keyword>
<evidence type="ECO:0000256" key="5">
    <source>
        <dbReference type="ARBA" id="ARBA00023136"/>
    </source>
</evidence>
<dbReference type="InterPro" id="IPR002550">
    <property type="entry name" value="CNNM"/>
</dbReference>
<accession>L8H3B4</accession>
<dbReference type="GO" id="GO:0005737">
    <property type="term" value="C:cytoplasm"/>
    <property type="evidence" value="ECO:0007669"/>
    <property type="project" value="TreeGrafter"/>
</dbReference>
<dbReference type="InterPro" id="IPR044751">
    <property type="entry name" value="Ion_transp-like_CBS"/>
</dbReference>
<name>L8H3B4_ACACF</name>
<dbReference type="EMBL" id="KB007932">
    <property type="protein sequence ID" value="ELR19690.1"/>
    <property type="molecule type" value="Genomic_DNA"/>
</dbReference>
<proteinExistence type="predicted"/>
<dbReference type="InterPro" id="IPR045095">
    <property type="entry name" value="ACDP"/>
</dbReference>
<dbReference type="Proteomes" id="UP000011083">
    <property type="component" value="Unassembled WGS sequence"/>
</dbReference>